<proteinExistence type="predicted"/>
<feature type="compositionally biased region" description="Polar residues" evidence="1">
    <location>
        <begin position="54"/>
        <end position="76"/>
    </location>
</feature>
<comment type="caution">
    <text evidence="2">The sequence shown here is derived from an EMBL/GenBank/DDBJ whole genome shotgun (WGS) entry which is preliminary data.</text>
</comment>
<reference evidence="2" key="1">
    <citation type="journal article" date="2020" name="G3 (Bethesda)">
        <title>High-Quality Assemblies for Three Invasive Social Wasps from the &lt;i&gt;Vespula&lt;/i&gt; Genus.</title>
        <authorList>
            <person name="Harrop T.W.R."/>
            <person name="Guhlin J."/>
            <person name="McLaughlin G.M."/>
            <person name="Permina E."/>
            <person name="Stockwell P."/>
            <person name="Gilligan J."/>
            <person name="Le Lec M.F."/>
            <person name="Gruber M.A.M."/>
            <person name="Quinn O."/>
            <person name="Lovegrove M."/>
            <person name="Duncan E.J."/>
            <person name="Remnant E.J."/>
            <person name="Van Eeckhoven J."/>
            <person name="Graham B."/>
            <person name="Knapp R.A."/>
            <person name="Langford K.W."/>
            <person name="Kronenberg Z."/>
            <person name="Press M.O."/>
            <person name="Eacker S.M."/>
            <person name="Wilson-Rankin E.E."/>
            <person name="Purcell J."/>
            <person name="Lester P.J."/>
            <person name="Dearden P.K."/>
        </authorList>
    </citation>
    <scope>NUCLEOTIDE SEQUENCE</scope>
    <source>
        <strain evidence="2">Linc-1</strain>
    </source>
</reference>
<feature type="region of interest" description="Disordered" evidence="1">
    <location>
        <begin position="17"/>
        <end position="109"/>
    </location>
</feature>
<protein>
    <submittedName>
        <fullName evidence="2">Uncharacterized protein</fullName>
    </submittedName>
</protein>
<evidence type="ECO:0000256" key="1">
    <source>
        <dbReference type="SAM" id="MobiDB-lite"/>
    </source>
</evidence>
<dbReference type="Proteomes" id="UP000617340">
    <property type="component" value="Unassembled WGS sequence"/>
</dbReference>
<accession>A0A834KA81</accession>
<feature type="compositionally biased region" description="Polar residues" evidence="1">
    <location>
        <begin position="17"/>
        <end position="41"/>
    </location>
</feature>
<keyword evidence="3" id="KW-1185">Reference proteome</keyword>
<name>A0A834KA81_VESGE</name>
<organism evidence="2 3">
    <name type="scientific">Vespula germanica</name>
    <name type="common">German yellow jacket</name>
    <name type="synonym">Paravespula germanica</name>
    <dbReference type="NCBI Taxonomy" id="30212"/>
    <lineage>
        <taxon>Eukaryota</taxon>
        <taxon>Metazoa</taxon>
        <taxon>Ecdysozoa</taxon>
        <taxon>Arthropoda</taxon>
        <taxon>Hexapoda</taxon>
        <taxon>Insecta</taxon>
        <taxon>Pterygota</taxon>
        <taxon>Neoptera</taxon>
        <taxon>Endopterygota</taxon>
        <taxon>Hymenoptera</taxon>
        <taxon>Apocrita</taxon>
        <taxon>Aculeata</taxon>
        <taxon>Vespoidea</taxon>
        <taxon>Vespidae</taxon>
        <taxon>Vespinae</taxon>
        <taxon>Vespula</taxon>
    </lineage>
</organism>
<evidence type="ECO:0000313" key="3">
    <source>
        <dbReference type="Proteomes" id="UP000617340"/>
    </source>
</evidence>
<dbReference type="AlphaFoldDB" id="A0A834KA81"/>
<dbReference type="EMBL" id="JACSDZ010000005">
    <property type="protein sequence ID" value="KAF7403314.1"/>
    <property type="molecule type" value="Genomic_DNA"/>
</dbReference>
<gene>
    <name evidence="2" type="ORF">HZH68_006108</name>
</gene>
<feature type="compositionally biased region" description="Low complexity" evidence="1">
    <location>
        <begin position="94"/>
        <end position="105"/>
    </location>
</feature>
<sequence length="115" mass="12087">MLHLGTIGLSSVTNLLTPSSVNAKNPAPNNMSSSQIGSTWAGSGLNIDLDNIMGSKSKQSGPAPTMNQLASTSPQHQIKPAVAPTVGYTSPMIQSQTQQQQQQQQANSVFFSAFQ</sequence>
<evidence type="ECO:0000313" key="2">
    <source>
        <dbReference type="EMBL" id="KAF7403314.1"/>
    </source>
</evidence>